<keyword evidence="2" id="KW-1185">Reference proteome</keyword>
<comment type="caution">
    <text evidence="1">The sequence shown here is derived from an EMBL/GenBank/DDBJ whole genome shotgun (WGS) entry which is preliminary data.</text>
</comment>
<protein>
    <submittedName>
        <fullName evidence="1">Uncharacterized protein</fullName>
    </submittedName>
</protein>
<name>A0ACB8BCW4_9AGAM</name>
<gene>
    <name evidence="1" type="ORF">BV22DRAFT_1037240</name>
</gene>
<evidence type="ECO:0000313" key="1">
    <source>
        <dbReference type="EMBL" id="KAH7922637.1"/>
    </source>
</evidence>
<dbReference type="Proteomes" id="UP000790709">
    <property type="component" value="Unassembled WGS sequence"/>
</dbReference>
<sequence>MRTSYLISAWDIVDRKLQRDLLQSEEVEETLSSLIAFTCRFPETNPGSQVTPDVQSVLGKHR</sequence>
<evidence type="ECO:0000313" key="2">
    <source>
        <dbReference type="Proteomes" id="UP000790709"/>
    </source>
</evidence>
<dbReference type="EMBL" id="MU266477">
    <property type="protein sequence ID" value="KAH7922637.1"/>
    <property type="molecule type" value="Genomic_DNA"/>
</dbReference>
<accession>A0ACB8BCW4</accession>
<proteinExistence type="predicted"/>
<reference evidence="1" key="1">
    <citation type="journal article" date="2021" name="New Phytol.">
        <title>Evolutionary innovations through gain and loss of genes in the ectomycorrhizal Boletales.</title>
        <authorList>
            <person name="Wu G."/>
            <person name="Miyauchi S."/>
            <person name="Morin E."/>
            <person name="Kuo A."/>
            <person name="Drula E."/>
            <person name="Varga T."/>
            <person name="Kohler A."/>
            <person name="Feng B."/>
            <person name="Cao Y."/>
            <person name="Lipzen A."/>
            <person name="Daum C."/>
            <person name="Hundley H."/>
            <person name="Pangilinan J."/>
            <person name="Johnson J."/>
            <person name="Barry K."/>
            <person name="LaButti K."/>
            <person name="Ng V."/>
            <person name="Ahrendt S."/>
            <person name="Min B."/>
            <person name="Choi I.G."/>
            <person name="Park H."/>
            <person name="Plett J.M."/>
            <person name="Magnuson J."/>
            <person name="Spatafora J.W."/>
            <person name="Nagy L.G."/>
            <person name="Henrissat B."/>
            <person name="Grigoriev I.V."/>
            <person name="Yang Z.L."/>
            <person name="Xu J."/>
            <person name="Martin F.M."/>
        </authorList>
    </citation>
    <scope>NUCLEOTIDE SEQUENCE</scope>
    <source>
        <strain evidence="1">KUC20120723A-06</strain>
    </source>
</reference>
<organism evidence="1 2">
    <name type="scientific">Leucogyrophana mollusca</name>
    <dbReference type="NCBI Taxonomy" id="85980"/>
    <lineage>
        <taxon>Eukaryota</taxon>
        <taxon>Fungi</taxon>
        <taxon>Dikarya</taxon>
        <taxon>Basidiomycota</taxon>
        <taxon>Agaricomycotina</taxon>
        <taxon>Agaricomycetes</taxon>
        <taxon>Agaricomycetidae</taxon>
        <taxon>Boletales</taxon>
        <taxon>Boletales incertae sedis</taxon>
        <taxon>Leucogyrophana</taxon>
    </lineage>
</organism>